<dbReference type="SUPFAM" id="SSF89550">
    <property type="entry name" value="PHP domain-like"/>
    <property type="match status" value="1"/>
</dbReference>
<evidence type="ECO:0000313" key="9">
    <source>
        <dbReference type="EMBL" id="HJA79818.1"/>
    </source>
</evidence>
<dbReference type="SMART" id="SM00481">
    <property type="entry name" value="POLIIIAc"/>
    <property type="match status" value="1"/>
</dbReference>
<evidence type="ECO:0000256" key="6">
    <source>
        <dbReference type="ARBA" id="ARBA00022932"/>
    </source>
</evidence>
<protein>
    <recommendedName>
        <fullName evidence="2">DNA polymerase III subunit alpha</fullName>
        <ecNumber evidence="1">2.7.7.7</ecNumber>
    </recommendedName>
</protein>
<dbReference type="Pfam" id="PF07733">
    <property type="entry name" value="DNA_pol3_alpha"/>
    <property type="match status" value="1"/>
</dbReference>
<dbReference type="GO" id="GO:0006260">
    <property type="term" value="P:DNA replication"/>
    <property type="evidence" value="ECO:0007669"/>
    <property type="project" value="UniProtKB-KW"/>
</dbReference>
<sequence length="1158" mass="129169">MSDFVHLHCHTEYSLLDGAIRLKDLCNRAKDYGMPACAITDHGNMYGAAYFARQCAEVGIKPIFGCEVYVCHDHLDKTSELARKRNHLILLAQNDAGYHNLVKLVTKGFLEGFHYKPRVDKALLRRYSEGLICLSACIAGEVPRAIQAGDMDKALALAREYADIYPDRFYLELQSNGLQEQVVVNNGLMEIAEQLRLPLVATNDCHYLNADDVEAHEVLLCIQTQTTMDDPKHMRFETTELYYKSVEEMEAAFGHVPEALANTMRIAEQCNVELDFGHHYFPVYPLPEGATLESEFRRLAEEGLEQRLRKHPDPASVDADAYRERLRYELDVICDMGFPGYFLIVQEFINWAKDHGIPVGPGRGSAAGSLVAWALRITNLDPIPYNLLFERFLNAERVSLPDIDVDFCERRRTEVIQHMVDTYGKDSVAQITTFGTMKAKGVVRDVGRALGMSFAETDRIAKMVPDDLKMTVNKAMEAEPELQKLYDGDPQVKKLLDTARRLEGLARHASTHAAGLVVSDKPMDEYLPLYTGKRGELVTQFDGPMTEQTGLVKFDFLGLKTMTLIQDTLDNISLQGQTPPDLDNLPLTDAATYELYSRGDTDGVFQVESSGMRQYLRMLRPSCFEDVIAMLALYRPGPLGSGMVDEFIKRKHGQVPVIYPHDSLNDCLRDTYGVIVYQEQVMQIAQIIANYTLGGADLLRRAMGKKKAEAMAKERVKFVDGALANGIDQAKADEIFDLMEKFAAYGFNKSHSAAYALVSYFTAYLKVHHKVEFMAALMTSEMGNQDKLLKYVSCCKDMGIDVVQPSINDSQRAFSAKDGKVVFGLGGIKNVGDEAIREIIEARADDGPYTSLLDLCCRVNLRKVTRRVLESLIKGGACDCLGVSRAALFATLDGVVARAQKKAKEKESNQVSLLALAPQVESAPPPGIGMDFPEANMAEWDNDEKLRFEKEALGFFLTSHPLQPFSREIRRMNLVTLEAARDRYPGEEIACPALVTSIKEVLTKSKGERMAFVSIEDLTGHAEVTFFPRAYAEARDLLKSDQPLCLRARLDRQDDVGQDSEEDGEETPREVKLLGQGVQLLREACGQNDNPYDVTIPARRLGREHILSLKNILSAHAGEVETRAIVQLDGYCCLLQLGAQYRVSPGPELDSALAAWAS</sequence>
<dbReference type="EC" id="2.7.7.7" evidence="1"/>
<evidence type="ECO:0000259" key="8">
    <source>
        <dbReference type="SMART" id="SM00481"/>
    </source>
</evidence>
<dbReference type="CDD" id="cd12113">
    <property type="entry name" value="PHP_PolIIIA_DnaE3"/>
    <property type="match status" value="1"/>
</dbReference>
<feature type="domain" description="Polymerase/histidinol phosphatase N-terminal" evidence="8">
    <location>
        <begin position="5"/>
        <end position="72"/>
    </location>
</feature>
<dbReference type="AlphaFoldDB" id="A0A9D2HQS1"/>
<dbReference type="PANTHER" id="PTHR32294:SF0">
    <property type="entry name" value="DNA POLYMERASE III SUBUNIT ALPHA"/>
    <property type="match status" value="1"/>
</dbReference>
<dbReference type="Proteomes" id="UP000823821">
    <property type="component" value="Unassembled WGS sequence"/>
</dbReference>
<dbReference type="Gene3D" id="1.10.10.1600">
    <property type="entry name" value="Bacterial DNA polymerase III alpha subunit, thumb domain"/>
    <property type="match status" value="1"/>
</dbReference>
<proteinExistence type="predicted"/>
<dbReference type="NCBIfam" id="NF005298">
    <property type="entry name" value="PRK06826.1"/>
    <property type="match status" value="1"/>
</dbReference>
<dbReference type="InterPro" id="IPR003141">
    <property type="entry name" value="Pol/His_phosphatase_N"/>
</dbReference>
<dbReference type="Pfam" id="PF02811">
    <property type="entry name" value="PHP"/>
    <property type="match status" value="1"/>
</dbReference>
<dbReference type="InterPro" id="IPR011708">
    <property type="entry name" value="DNA_pol3_alpha_NTPase_dom"/>
</dbReference>
<accession>A0A9D2HQS1</accession>
<dbReference type="InterPro" id="IPR040982">
    <property type="entry name" value="DNA_pol3_finger"/>
</dbReference>
<keyword evidence="3 9" id="KW-0808">Transferase</keyword>
<evidence type="ECO:0000256" key="4">
    <source>
        <dbReference type="ARBA" id="ARBA00022695"/>
    </source>
</evidence>
<dbReference type="PANTHER" id="PTHR32294">
    <property type="entry name" value="DNA POLYMERASE III SUBUNIT ALPHA"/>
    <property type="match status" value="1"/>
</dbReference>
<dbReference type="GO" id="GO:0008408">
    <property type="term" value="F:3'-5' exonuclease activity"/>
    <property type="evidence" value="ECO:0007669"/>
    <property type="project" value="InterPro"/>
</dbReference>
<dbReference type="Pfam" id="PF14579">
    <property type="entry name" value="HHH_6"/>
    <property type="match status" value="1"/>
</dbReference>
<reference evidence="9" key="1">
    <citation type="journal article" date="2021" name="PeerJ">
        <title>Extensive microbial diversity within the chicken gut microbiome revealed by metagenomics and culture.</title>
        <authorList>
            <person name="Gilroy R."/>
            <person name="Ravi A."/>
            <person name="Getino M."/>
            <person name="Pursley I."/>
            <person name="Horton D.L."/>
            <person name="Alikhan N.F."/>
            <person name="Baker D."/>
            <person name="Gharbi K."/>
            <person name="Hall N."/>
            <person name="Watson M."/>
            <person name="Adriaenssens E.M."/>
            <person name="Foster-Nyarko E."/>
            <person name="Jarju S."/>
            <person name="Secka A."/>
            <person name="Antonio M."/>
            <person name="Oren A."/>
            <person name="Chaudhuri R.R."/>
            <person name="La Ragione R."/>
            <person name="Hildebrand F."/>
            <person name="Pallen M.J."/>
        </authorList>
    </citation>
    <scope>NUCLEOTIDE SEQUENCE</scope>
    <source>
        <strain evidence="9">5032</strain>
    </source>
</reference>
<dbReference type="Gene3D" id="3.20.20.140">
    <property type="entry name" value="Metal-dependent hydrolases"/>
    <property type="match status" value="1"/>
</dbReference>
<dbReference type="NCBIfam" id="TIGR00594">
    <property type="entry name" value="polc"/>
    <property type="match status" value="1"/>
</dbReference>
<dbReference type="EMBL" id="DWZD01000051">
    <property type="protein sequence ID" value="HJA79818.1"/>
    <property type="molecule type" value="Genomic_DNA"/>
</dbReference>
<gene>
    <name evidence="9" type="primary">dnaE</name>
    <name evidence="9" type="ORF">H9784_09695</name>
</gene>
<dbReference type="InterPro" id="IPR029460">
    <property type="entry name" value="DNAPol_HHH"/>
</dbReference>
<keyword evidence="6" id="KW-0239">DNA-directed DNA polymerase</keyword>
<keyword evidence="5" id="KW-0235">DNA replication</keyword>
<comment type="catalytic activity">
    <reaction evidence="7">
        <text>DNA(n) + a 2'-deoxyribonucleoside 5'-triphosphate = DNA(n+1) + diphosphate</text>
        <dbReference type="Rhea" id="RHEA:22508"/>
        <dbReference type="Rhea" id="RHEA-COMP:17339"/>
        <dbReference type="Rhea" id="RHEA-COMP:17340"/>
        <dbReference type="ChEBI" id="CHEBI:33019"/>
        <dbReference type="ChEBI" id="CHEBI:61560"/>
        <dbReference type="ChEBI" id="CHEBI:173112"/>
        <dbReference type="EC" id="2.7.7.7"/>
    </reaction>
</comment>
<evidence type="ECO:0000256" key="1">
    <source>
        <dbReference type="ARBA" id="ARBA00012417"/>
    </source>
</evidence>
<reference evidence="9" key="2">
    <citation type="submission" date="2021-04" db="EMBL/GenBank/DDBJ databases">
        <authorList>
            <person name="Gilroy R."/>
        </authorList>
    </citation>
    <scope>NUCLEOTIDE SEQUENCE</scope>
    <source>
        <strain evidence="9">5032</strain>
    </source>
</reference>
<comment type="caution">
    <text evidence="9">The sequence shown here is derived from an EMBL/GenBank/DDBJ whole genome shotgun (WGS) entry which is preliminary data.</text>
</comment>
<dbReference type="InterPro" id="IPR004013">
    <property type="entry name" value="PHP_dom"/>
</dbReference>
<dbReference type="InterPro" id="IPR016195">
    <property type="entry name" value="Pol/histidinol_Pase-like"/>
</dbReference>
<name>A0A9D2HQS1_9BACT</name>
<organism evidence="9 10">
    <name type="scientific">Candidatus Desulfovibrio intestinavium</name>
    <dbReference type="NCBI Taxonomy" id="2838534"/>
    <lineage>
        <taxon>Bacteria</taxon>
        <taxon>Pseudomonadati</taxon>
        <taxon>Thermodesulfobacteriota</taxon>
        <taxon>Desulfovibrionia</taxon>
        <taxon>Desulfovibrionales</taxon>
        <taxon>Desulfovibrionaceae</taxon>
        <taxon>Desulfovibrio</taxon>
    </lineage>
</organism>
<dbReference type="InterPro" id="IPR004805">
    <property type="entry name" value="DnaE2/DnaE/PolC"/>
</dbReference>
<dbReference type="CDD" id="cd04485">
    <property type="entry name" value="DnaE_OBF"/>
    <property type="match status" value="1"/>
</dbReference>
<evidence type="ECO:0000256" key="2">
    <source>
        <dbReference type="ARBA" id="ARBA00019114"/>
    </source>
</evidence>
<evidence type="ECO:0000256" key="7">
    <source>
        <dbReference type="ARBA" id="ARBA00049244"/>
    </source>
</evidence>
<dbReference type="Gene3D" id="1.10.150.870">
    <property type="match status" value="1"/>
</dbReference>
<evidence type="ECO:0000256" key="3">
    <source>
        <dbReference type="ARBA" id="ARBA00022679"/>
    </source>
</evidence>
<keyword evidence="4 9" id="KW-0548">Nucleotidyltransferase</keyword>
<evidence type="ECO:0000313" key="10">
    <source>
        <dbReference type="Proteomes" id="UP000823821"/>
    </source>
</evidence>
<dbReference type="GO" id="GO:0003887">
    <property type="term" value="F:DNA-directed DNA polymerase activity"/>
    <property type="evidence" value="ECO:0007669"/>
    <property type="project" value="UniProtKB-KW"/>
</dbReference>
<dbReference type="InterPro" id="IPR041931">
    <property type="entry name" value="DNA_pol3_alpha_thumb_dom"/>
</dbReference>
<dbReference type="NCBIfam" id="NF004226">
    <property type="entry name" value="PRK05673.1"/>
    <property type="match status" value="1"/>
</dbReference>
<evidence type="ECO:0000256" key="5">
    <source>
        <dbReference type="ARBA" id="ARBA00022705"/>
    </source>
</evidence>
<dbReference type="Pfam" id="PF17657">
    <property type="entry name" value="DNA_pol3_finger"/>
    <property type="match status" value="1"/>
</dbReference>